<comment type="caution">
    <text evidence="11">The sequence shown here is derived from an EMBL/GenBank/DDBJ whole genome shotgun (WGS) entry which is preliminary data.</text>
</comment>
<evidence type="ECO:0000313" key="11">
    <source>
        <dbReference type="EMBL" id="MBD7978356.1"/>
    </source>
</evidence>
<evidence type="ECO:0000256" key="6">
    <source>
        <dbReference type="ARBA" id="ARBA00023143"/>
    </source>
</evidence>
<sequence>MAGLLSIGISGLAASQAHLSTVGHNITNADTPGFSRQQVTQQSSGGQYIGPAGFIGSGTTLNDVRRMYSGFIDTQLQSATALNGDTKSYLDSISQINSLLADSGTGVNVVLKGFFDSVQNVVSKPTDLASRQLLMTSAESLSNRFGSVQTQMEDQGAYVNSQLKTMTDTVNGLADKVAKLNVAIKTASLNGIKPNDLMDSRDQAVRELSGLVGVKVVDQDGQFALFLGSGQPLVIGNQANTLTAEPSKDDPSRLAMIFTTPTTRIDITNVVTGGTVGGLLRYRSEVLDPAMNELGRLSLVIADQVNQQLGQGLDLNGEFGATLFGDINAANVVNQRSIAQGGNSAGSGNFDVRITDTSQLSKYDYEVEFTSATEFTVRRSDGTDMGAFDLAIDPEPELADGFSLSFAGGAPAAGDTFTLIPTRHAAGDISVALTEPKRLGLAAPLSATTGSGNYGTGSISQPELKTHLDIYAPAADQQAQQDAIKAAMPVRVVFGEVDAATGMQDYTLYDVNGAEITAAAGTYIPGQSKELPLAVTVAGITVEFSATVSGSPANNDSFTISFNRDGQSDNRNALKLQDLQSKATVDVDAAGKGSSFTTAYGSLISEVGAKTAQAQADNGATEAILTQATATRESLSGVNLDEEATNLIKFQQYYTASSQIIKAAQETFNTLLSAL</sequence>
<dbReference type="InterPro" id="IPR053927">
    <property type="entry name" value="FlgK_helical"/>
</dbReference>
<accession>A0ABR8TRG4</accession>
<dbReference type="NCBIfam" id="TIGR02492">
    <property type="entry name" value="flgK_ends"/>
    <property type="match status" value="1"/>
</dbReference>
<dbReference type="PANTHER" id="PTHR30033:SF1">
    <property type="entry name" value="FLAGELLAR HOOK-ASSOCIATED PROTEIN 1"/>
    <property type="match status" value="1"/>
</dbReference>
<evidence type="ECO:0000256" key="1">
    <source>
        <dbReference type="ARBA" id="ARBA00004365"/>
    </source>
</evidence>
<dbReference type="PANTHER" id="PTHR30033">
    <property type="entry name" value="FLAGELLAR HOOK-ASSOCIATED PROTEIN 1"/>
    <property type="match status" value="1"/>
</dbReference>
<comment type="subcellular location">
    <subcellularLocation>
        <location evidence="1">Bacterial flagellum</location>
    </subcellularLocation>
    <subcellularLocation>
        <location evidence="2">Secreted</location>
    </subcellularLocation>
</comment>
<protein>
    <recommendedName>
        <fullName evidence="4">Flagellar hook-associated protein 1</fullName>
    </recommendedName>
</protein>
<keyword evidence="5" id="KW-0964">Secreted</keyword>
<dbReference type="InterPro" id="IPR001444">
    <property type="entry name" value="Flag_bb_rod_N"/>
</dbReference>
<feature type="domain" description="Flagellar basal-body/hook protein C-terminal" evidence="8">
    <location>
        <begin position="636"/>
        <end position="673"/>
    </location>
</feature>
<keyword evidence="12" id="KW-1185">Reference proteome</keyword>
<name>A0ABR8TRG4_9PSED</name>
<keyword evidence="11" id="KW-0969">Cilium</keyword>
<dbReference type="EMBL" id="JACSQG010000008">
    <property type="protein sequence ID" value="MBD7978356.1"/>
    <property type="molecule type" value="Genomic_DNA"/>
</dbReference>
<dbReference type="InterPro" id="IPR010930">
    <property type="entry name" value="Flg_bb/hook_C_dom"/>
</dbReference>
<dbReference type="PRINTS" id="PR01005">
    <property type="entry name" value="FLGHOOKAP1"/>
</dbReference>
<feature type="domain" description="Flagellar hook-associated protein 1 D2-like" evidence="9">
    <location>
        <begin position="341"/>
        <end position="420"/>
    </location>
</feature>
<dbReference type="Proteomes" id="UP000611945">
    <property type="component" value="Unassembled WGS sequence"/>
</dbReference>
<evidence type="ECO:0000259" key="10">
    <source>
        <dbReference type="Pfam" id="PF22638"/>
    </source>
</evidence>
<comment type="similarity">
    <text evidence="3">Belongs to the flagella basal body rod proteins family.</text>
</comment>
<keyword evidence="11" id="KW-0966">Cell projection</keyword>
<dbReference type="SUPFAM" id="SSF64518">
    <property type="entry name" value="Phase 1 flagellin"/>
    <property type="match status" value="1"/>
</dbReference>
<evidence type="ECO:0000256" key="3">
    <source>
        <dbReference type="ARBA" id="ARBA00009677"/>
    </source>
</evidence>
<evidence type="ECO:0000259" key="8">
    <source>
        <dbReference type="Pfam" id="PF06429"/>
    </source>
</evidence>
<evidence type="ECO:0000259" key="7">
    <source>
        <dbReference type="Pfam" id="PF00460"/>
    </source>
</evidence>
<dbReference type="InterPro" id="IPR049119">
    <property type="entry name" value="FlgK_D2-like"/>
</dbReference>
<keyword evidence="6" id="KW-0975">Bacterial flagellum</keyword>
<feature type="domain" description="Flagellar hook-associated protein FlgK helical" evidence="10">
    <location>
        <begin position="93"/>
        <end position="324"/>
    </location>
</feature>
<dbReference type="Pfam" id="PF22638">
    <property type="entry name" value="FlgK_D1"/>
    <property type="match status" value="1"/>
</dbReference>
<dbReference type="Pfam" id="PF06429">
    <property type="entry name" value="Flg_bbr_C"/>
    <property type="match status" value="1"/>
</dbReference>
<dbReference type="InterPro" id="IPR002371">
    <property type="entry name" value="FlgK"/>
</dbReference>
<evidence type="ECO:0000313" key="12">
    <source>
        <dbReference type="Proteomes" id="UP000611945"/>
    </source>
</evidence>
<evidence type="ECO:0000259" key="9">
    <source>
        <dbReference type="Pfam" id="PF21158"/>
    </source>
</evidence>
<organism evidence="11 12">
    <name type="scientific">Serpens gallinarum</name>
    <dbReference type="NCBI Taxonomy" id="2763075"/>
    <lineage>
        <taxon>Bacteria</taxon>
        <taxon>Pseudomonadati</taxon>
        <taxon>Pseudomonadota</taxon>
        <taxon>Gammaproteobacteria</taxon>
        <taxon>Pseudomonadales</taxon>
        <taxon>Pseudomonadaceae</taxon>
        <taxon>Pseudomonas</taxon>
    </lineage>
</organism>
<feature type="domain" description="Flagellar basal body rod protein N-terminal" evidence="7">
    <location>
        <begin position="6"/>
        <end position="34"/>
    </location>
</feature>
<dbReference type="Pfam" id="PF21158">
    <property type="entry name" value="flgK_1st_1"/>
    <property type="match status" value="1"/>
</dbReference>
<dbReference type="Pfam" id="PF00460">
    <property type="entry name" value="Flg_bb_rod"/>
    <property type="match status" value="1"/>
</dbReference>
<evidence type="ECO:0000256" key="2">
    <source>
        <dbReference type="ARBA" id="ARBA00004613"/>
    </source>
</evidence>
<evidence type="ECO:0000256" key="4">
    <source>
        <dbReference type="ARBA" id="ARBA00016244"/>
    </source>
</evidence>
<gene>
    <name evidence="11" type="primary">flgK</name>
    <name evidence="11" type="ORF">H9642_14320</name>
</gene>
<evidence type="ECO:0000256" key="5">
    <source>
        <dbReference type="ARBA" id="ARBA00022525"/>
    </source>
</evidence>
<reference evidence="11 12" key="1">
    <citation type="submission" date="2020-08" db="EMBL/GenBank/DDBJ databases">
        <title>A Genomic Blueprint of the Chicken Gut Microbiome.</title>
        <authorList>
            <person name="Gilroy R."/>
            <person name="Ravi A."/>
            <person name="Getino M."/>
            <person name="Pursley I."/>
            <person name="Horton D.L."/>
            <person name="Alikhan N.-F."/>
            <person name="Baker D."/>
            <person name="Gharbi K."/>
            <person name="Hall N."/>
            <person name="Watson M."/>
            <person name="Adriaenssens E.M."/>
            <person name="Foster-Nyarko E."/>
            <person name="Jarju S."/>
            <person name="Secka A."/>
            <person name="Antonio M."/>
            <person name="Oren A."/>
            <person name="Chaudhuri R."/>
            <person name="La Ragione R.M."/>
            <person name="Hildebrand F."/>
            <person name="Pallen M.J."/>
        </authorList>
    </citation>
    <scope>NUCLEOTIDE SEQUENCE [LARGE SCALE GENOMIC DNA]</scope>
    <source>
        <strain evidence="11 12">Sa2CUA2</strain>
    </source>
</reference>
<keyword evidence="11" id="KW-0282">Flagellum</keyword>
<dbReference type="RefSeq" id="WP_251837138.1">
    <property type="nucleotide sequence ID" value="NZ_JACSQG010000008.1"/>
</dbReference>
<proteinExistence type="inferred from homology"/>